<proteinExistence type="predicted"/>
<dbReference type="PANTHER" id="PTHR45622:SF76">
    <property type="entry name" value="HECT AND RLD DOMAIN CONTAINING E3 UBIQUITIN LIGASE 4, ISOFORM C"/>
    <property type="match status" value="1"/>
</dbReference>
<reference evidence="8" key="1">
    <citation type="journal article" date="2010" name="Science">
        <title>Plasticity of animal genome architecture unmasked by rapid evolution of a pelagic tunicate.</title>
        <authorList>
            <person name="Denoeud F."/>
            <person name="Henriet S."/>
            <person name="Mungpakdee S."/>
            <person name="Aury J.M."/>
            <person name="Da Silva C."/>
            <person name="Brinkmann H."/>
            <person name="Mikhaleva J."/>
            <person name="Olsen L.C."/>
            <person name="Jubin C."/>
            <person name="Canestro C."/>
            <person name="Bouquet J.M."/>
            <person name="Danks G."/>
            <person name="Poulain J."/>
            <person name="Campsteijn C."/>
            <person name="Adamski M."/>
            <person name="Cross I."/>
            <person name="Yadetie F."/>
            <person name="Muffato M."/>
            <person name="Louis A."/>
            <person name="Butcher S."/>
            <person name="Tsagkogeorga G."/>
            <person name="Konrad A."/>
            <person name="Singh S."/>
            <person name="Jensen M.F."/>
            <person name="Cong E.H."/>
            <person name="Eikeseth-Otteraa H."/>
            <person name="Noel B."/>
            <person name="Anthouard V."/>
            <person name="Porcel B.M."/>
            <person name="Kachouri-Lafond R."/>
            <person name="Nishino A."/>
            <person name="Ugolini M."/>
            <person name="Chourrout P."/>
            <person name="Nishida H."/>
            <person name="Aasland R."/>
            <person name="Huzurbazar S."/>
            <person name="Westhof E."/>
            <person name="Delsuc F."/>
            <person name="Lehrach H."/>
            <person name="Reinhardt R."/>
            <person name="Weissenbach J."/>
            <person name="Roy S.W."/>
            <person name="Artiguenave F."/>
            <person name="Postlethwait J.H."/>
            <person name="Manak J.R."/>
            <person name="Thompson E.M."/>
            <person name="Jaillon O."/>
            <person name="Du Pasquier L."/>
            <person name="Boudinot P."/>
            <person name="Liberles D.A."/>
            <person name="Volff J.N."/>
            <person name="Philippe H."/>
            <person name="Lenhard B."/>
            <person name="Roest Crollius H."/>
            <person name="Wincker P."/>
            <person name="Chourrout D."/>
        </authorList>
    </citation>
    <scope>NUCLEOTIDE SEQUENCE [LARGE SCALE GENOMIC DNA]</scope>
</reference>
<evidence type="ECO:0000259" key="7">
    <source>
        <dbReference type="PROSITE" id="PS50237"/>
    </source>
</evidence>
<feature type="repeat" description="RCC1" evidence="5">
    <location>
        <begin position="204"/>
        <end position="256"/>
    </location>
</feature>
<dbReference type="PROSITE" id="PS00626">
    <property type="entry name" value="RCC1_2"/>
    <property type="match status" value="2"/>
</dbReference>
<keyword evidence="6" id="KW-0812">Transmembrane</keyword>
<dbReference type="Pfam" id="PF25390">
    <property type="entry name" value="WD40_RLD"/>
    <property type="match status" value="1"/>
</dbReference>
<dbReference type="GO" id="GO:0004842">
    <property type="term" value="F:ubiquitin-protein transferase activity"/>
    <property type="evidence" value="ECO:0007669"/>
    <property type="project" value="InterPro"/>
</dbReference>
<feature type="repeat" description="RCC1" evidence="5">
    <location>
        <begin position="50"/>
        <end position="99"/>
    </location>
</feature>
<feature type="repeat" description="RCC1" evidence="5">
    <location>
        <begin position="100"/>
        <end position="150"/>
    </location>
</feature>
<gene>
    <name evidence="8" type="ORF">GSOID_T00029401001</name>
</gene>
<feature type="repeat" description="RCC1" evidence="5">
    <location>
        <begin position="309"/>
        <end position="362"/>
    </location>
</feature>
<name>E4Y965_OIKDI</name>
<dbReference type="Pfam" id="PF00632">
    <property type="entry name" value="HECT"/>
    <property type="match status" value="1"/>
</dbReference>
<dbReference type="PROSITE" id="PS50012">
    <property type="entry name" value="RCC1_3"/>
    <property type="match status" value="7"/>
</dbReference>
<feature type="repeat" description="RCC1" evidence="5">
    <location>
        <begin position="1"/>
        <end position="49"/>
    </location>
</feature>
<dbReference type="CDD" id="cd00078">
    <property type="entry name" value="HECTc"/>
    <property type="match status" value="1"/>
</dbReference>
<dbReference type="Gene3D" id="2.130.10.30">
    <property type="entry name" value="Regulator of chromosome condensation 1/beta-lactamase-inhibitor protein II"/>
    <property type="match status" value="2"/>
</dbReference>
<protein>
    <recommendedName>
        <fullName evidence="7">HECT domain-containing protein</fullName>
    </recommendedName>
</protein>
<keyword evidence="6" id="KW-0472">Membrane</keyword>
<dbReference type="PROSITE" id="PS50237">
    <property type="entry name" value="HECT"/>
    <property type="match status" value="1"/>
</dbReference>
<evidence type="ECO:0000256" key="6">
    <source>
        <dbReference type="SAM" id="Phobius"/>
    </source>
</evidence>
<organism evidence="8">
    <name type="scientific">Oikopleura dioica</name>
    <name type="common">Tunicate</name>
    <dbReference type="NCBI Taxonomy" id="34765"/>
    <lineage>
        <taxon>Eukaryota</taxon>
        <taxon>Metazoa</taxon>
        <taxon>Chordata</taxon>
        <taxon>Tunicata</taxon>
        <taxon>Appendicularia</taxon>
        <taxon>Copelata</taxon>
        <taxon>Oikopleuridae</taxon>
        <taxon>Oikopleura</taxon>
    </lineage>
</organism>
<evidence type="ECO:0000313" key="8">
    <source>
        <dbReference type="EMBL" id="CBY32102.1"/>
    </source>
</evidence>
<keyword evidence="2" id="KW-0677">Repeat</keyword>
<dbReference type="Proteomes" id="UP000011014">
    <property type="component" value="Unassembled WGS sequence"/>
</dbReference>
<dbReference type="SUPFAM" id="SSF50985">
    <property type="entry name" value="RCC1/BLIP-II"/>
    <property type="match status" value="1"/>
</dbReference>
<dbReference type="InterPro" id="IPR000569">
    <property type="entry name" value="HECT_dom"/>
</dbReference>
<feature type="repeat" description="RCC1" evidence="5">
    <location>
        <begin position="151"/>
        <end position="203"/>
    </location>
</feature>
<dbReference type="InterPro" id="IPR058923">
    <property type="entry name" value="RCC1-like_dom"/>
</dbReference>
<dbReference type="InterPro" id="IPR009091">
    <property type="entry name" value="RCC1/BLIP-II"/>
</dbReference>
<keyword evidence="3 4" id="KW-0833">Ubl conjugation pathway</keyword>
<dbReference type="InterPro" id="IPR000408">
    <property type="entry name" value="Reg_chr_condens"/>
</dbReference>
<evidence type="ECO:0000256" key="2">
    <source>
        <dbReference type="ARBA" id="ARBA00022737"/>
    </source>
</evidence>
<keyword evidence="1" id="KW-0808">Transferase</keyword>
<evidence type="ECO:0000256" key="3">
    <source>
        <dbReference type="ARBA" id="ARBA00022786"/>
    </source>
</evidence>
<feature type="domain" description="HECT" evidence="7">
    <location>
        <begin position="712"/>
        <end position="1048"/>
    </location>
</feature>
<dbReference type="SUPFAM" id="SSF56204">
    <property type="entry name" value="Hect, E3 ligase catalytic domain"/>
    <property type="match status" value="1"/>
</dbReference>
<dbReference type="SMART" id="SM00119">
    <property type="entry name" value="HECTc"/>
    <property type="match status" value="1"/>
</dbReference>
<evidence type="ECO:0000256" key="4">
    <source>
        <dbReference type="PROSITE-ProRule" id="PRU00104"/>
    </source>
</evidence>
<dbReference type="InterPro" id="IPR051709">
    <property type="entry name" value="Ub-ligase/GTPase-reg"/>
</dbReference>
<evidence type="ECO:0000256" key="5">
    <source>
        <dbReference type="PROSITE-ProRule" id="PRU00235"/>
    </source>
</evidence>
<dbReference type="Gene3D" id="3.90.1750.10">
    <property type="entry name" value="Hect, E3 ligase catalytic domains"/>
    <property type="match status" value="1"/>
</dbReference>
<feature type="active site" description="Glycyl thioester intermediate" evidence="4">
    <location>
        <position position="1016"/>
    </location>
</feature>
<dbReference type="Gene3D" id="3.30.2410.10">
    <property type="entry name" value="Hect, E3 ligase catalytic domain"/>
    <property type="match status" value="1"/>
</dbReference>
<dbReference type="FunFam" id="3.30.2410.10:FF:000003">
    <property type="entry name" value="probable E3 ubiquitin-protein ligase HERC4 isoform X1"/>
    <property type="match status" value="1"/>
</dbReference>
<keyword evidence="6" id="KW-1133">Transmembrane helix</keyword>
<dbReference type="GO" id="GO:0005737">
    <property type="term" value="C:cytoplasm"/>
    <property type="evidence" value="ECO:0007669"/>
    <property type="project" value="TreeGrafter"/>
</dbReference>
<feature type="transmembrane region" description="Helical" evidence="6">
    <location>
        <begin position="1134"/>
        <end position="1155"/>
    </location>
</feature>
<accession>E4Y965</accession>
<sequence>MYGWGKNDYGQLGLGSENMLISCPSPIDANQSVISIASGLRHTVYLTSTRKVYSCGSNEFGQLGQQKSQCRPSLVTGFGAEEIFHVAAGDFFSIAIAESGLLFGWGRSLNGELMCKQDSLHEPKLLDKIMHWSVVQVACGAQHCIALTEEGTILSWGSNTQGQLGLGSSEIEFLEPTIIASLNAFPISQICAGAYHSGVLSPSGTLFTWGKNNWGQLGHGNSDSFQSSPRLVKTLRHQEVVFVAMGEEHSVCRTRNGGVFSWGHGGNGQLGHNSMANVTQPKKIMELMGTTVCQICCGRRHTISLTDKRKLLGFGLNSNNQLGTHNDTSARLPITIPISLTDDRQLSCIAAGGDQSFSGSQNESSCPLSPEYLMSAGFKQPRKYSSKLAAVYNTLENRKLSDSAQRELAAIFSSPASLNASFLGDNHWATNSKNPGLSLSKCSSALVQLFRHSQSRDIIIHSIKNKLIPSLPKVPPDIETLRLHLTIPIVLHFAKQYKEQFTQDFTGCVVSFARKSNALPENGEKVLKFWLSSLGQLYFSRILNVIKSDIESYLHKTPASDYSKTDYLKVLCIYFKRLYEVNEAEKILSSDQFYIRGLNGNGPQLFEDYKNWRMSKVHCQSGTPVEKFSFCQFPFVYDAQAKSILMRIDSQIHQIQKANMTRQRNINNIAQNILTGQAHLRSEMVVLNISRDKILSDTINQIMHQIFQSSEGPKALHKPLIVQFNGEQARDANIQNEAGVRREFFMLLIEAILDPCYGMVKEDDESNLVWFRSTHGVFDEDEGFNQEFFLFGIVCALAIYNDNIVDIHFPFALYKKLLGEKPNLTDLKELYPSVGNSMDRILSATEEDCLEDWGLYFSVEQTEFDMTTEIDLIPGGREIAVNYDNRKDYVETYIDFIFNVSVKTKFENFRKGFNALMEDNQIFNMFRPEELQKIIVGATVVDWRGIESSAKYHDGYQAGHPTIKVFWAAFHQLSEEEKRKFLIFLTGSSRVPLAGLTVNLKKVNVSVDHLPVAHTCFNLLDLPPYTDVTKTVQKLRQISFSTVLLNLSNLLLQINSLKKKPSKIDFRDRLKIVMCRSQFSDDSVDDELSPDFSTLSINCNSESCSIDYFADENANAEESAELANRLLKILANPIIVISMIAASFVLGFLLACIICKCKNSTEQKKNDEQAPVYNFVLPSAPIAGQNCYTQNLYTPQQIV</sequence>
<dbReference type="AlphaFoldDB" id="E4Y965"/>
<dbReference type="PRINTS" id="PR00633">
    <property type="entry name" value="RCCNDNSATION"/>
</dbReference>
<evidence type="ECO:0000256" key="1">
    <source>
        <dbReference type="ARBA" id="ARBA00022679"/>
    </source>
</evidence>
<dbReference type="EMBL" id="FN654334">
    <property type="protein sequence ID" value="CBY32102.1"/>
    <property type="molecule type" value="Genomic_DNA"/>
</dbReference>
<dbReference type="InterPro" id="IPR035983">
    <property type="entry name" value="Hect_E3_ubiquitin_ligase"/>
</dbReference>
<dbReference type="PANTHER" id="PTHR45622">
    <property type="entry name" value="UBIQUITIN-PROTEIN LIGASE E3A-RELATED"/>
    <property type="match status" value="1"/>
</dbReference>
<feature type="repeat" description="RCC1" evidence="5">
    <location>
        <begin position="257"/>
        <end position="308"/>
    </location>
</feature>
<dbReference type="Gene3D" id="3.30.2160.10">
    <property type="entry name" value="Hect, E3 ligase catalytic domain"/>
    <property type="match status" value="1"/>
</dbReference>